<evidence type="ECO:0000313" key="1">
    <source>
        <dbReference type="EMBL" id="MPN37583.1"/>
    </source>
</evidence>
<dbReference type="AlphaFoldDB" id="A0A645HQE1"/>
<accession>A0A645HQE1</accession>
<reference evidence="1" key="1">
    <citation type="submission" date="2019-08" db="EMBL/GenBank/DDBJ databases">
        <authorList>
            <person name="Kucharzyk K."/>
            <person name="Murdoch R.W."/>
            <person name="Higgins S."/>
            <person name="Loffler F."/>
        </authorList>
    </citation>
    <scope>NUCLEOTIDE SEQUENCE</scope>
</reference>
<organism evidence="1">
    <name type="scientific">bioreactor metagenome</name>
    <dbReference type="NCBI Taxonomy" id="1076179"/>
    <lineage>
        <taxon>unclassified sequences</taxon>
        <taxon>metagenomes</taxon>
        <taxon>ecological metagenomes</taxon>
    </lineage>
</organism>
<proteinExistence type="predicted"/>
<sequence length="113" mass="12392">MFGQPTQRMLEDWQIRGAILRKLSRAQEGCFSAIFASHGCDLLIIGRDNSASHALGLNACGDAIRNERIAGKVADVLARNALRAAARRNDGQNFGFLYHAVQPPSTIRFEPVI</sequence>
<gene>
    <name evidence="1" type="ORF">SDC9_185103</name>
</gene>
<protein>
    <submittedName>
        <fullName evidence="1">Uncharacterized protein</fullName>
    </submittedName>
</protein>
<dbReference type="EMBL" id="VSSQ01092317">
    <property type="protein sequence ID" value="MPN37583.1"/>
    <property type="molecule type" value="Genomic_DNA"/>
</dbReference>
<comment type="caution">
    <text evidence="1">The sequence shown here is derived from an EMBL/GenBank/DDBJ whole genome shotgun (WGS) entry which is preliminary data.</text>
</comment>
<name>A0A645HQE1_9ZZZZ</name>